<dbReference type="InterPro" id="IPR009582">
    <property type="entry name" value="Spc2/SPCS2"/>
</dbReference>
<comment type="function">
    <text evidence="8">Component of the signal peptidase complex (SPC) which catalyzes the cleavage of N-terminal signal sequences from nascent proteins as they are translocated into the lumen of the endoplasmic reticulum. Enhances the enzymatic activity of SPC and facilitates the interactions between different components of the translocation site.</text>
</comment>
<evidence type="ECO:0000313" key="11">
    <source>
        <dbReference type="EMBL" id="CAI2183597.1"/>
    </source>
</evidence>
<evidence type="ECO:0000256" key="6">
    <source>
        <dbReference type="ARBA" id="ARBA00022989"/>
    </source>
</evidence>
<evidence type="ECO:0000256" key="9">
    <source>
        <dbReference type="SAM" id="MobiDB-lite"/>
    </source>
</evidence>
<dbReference type="EMBL" id="CAMKVN010003073">
    <property type="protein sequence ID" value="CAI2183597.1"/>
    <property type="molecule type" value="Genomic_DNA"/>
</dbReference>
<comment type="caution">
    <text evidence="11">The sequence shown here is derived from an EMBL/GenBank/DDBJ whole genome shotgun (WGS) entry which is preliminary data.</text>
</comment>
<keyword evidence="7 10" id="KW-0472">Membrane</keyword>
<dbReference type="PANTHER" id="PTHR13085:SF0">
    <property type="entry name" value="SIGNAL PEPTIDASE COMPLEX SUBUNIT 2"/>
    <property type="match status" value="1"/>
</dbReference>
<evidence type="ECO:0000256" key="7">
    <source>
        <dbReference type="ARBA" id="ARBA00023136"/>
    </source>
</evidence>
<comment type="subcellular location">
    <subcellularLocation>
        <location evidence="1">Endoplasmic reticulum membrane</location>
        <topology evidence="1">Multi-pass membrane protein</topology>
    </subcellularLocation>
</comment>
<evidence type="ECO:0000256" key="1">
    <source>
        <dbReference type="ARBA" id="ARBA00004477"/>
    </source>
</evidence>
<dbReference type="GO" id="GO:0045047">
    <property type="term" value="P:protein targeting to ER"/>
    <property type="evidence" value="ECO:0007669"/>
    <property type="project" value="TreeGrafter"/>
</dbReference>
<feature type="transmembrane region" description="Helical" evidence="10">
    <location>
        <begin position="98"/>
        <end position="119"/>
    </location>
</feature>
<dbReference type="GO" id="GO:0006465">
    <property type="term" value="P:signal peptide processing"/>
    <property type="evidence" value="ECO:0007669"/>
    <property type="project" value="InterPro"/>
</dbReference>
<keyword evidence="12" id="KW-1185">Reference proteome</keyword>
<feature type="region of interest" description="Disordered" evidence="9">
    <location>
        <begin position="1"/>
        <end position="23"/>
    </location>
</feature>
<evidence type="ECO:0000256" key="5">
    <source>
        <dbReference type="ARBA" id="ARBA00022824"/>
    </source>
</evidence>
<accession>A0A9W4SUF8</accession>
<organism evidence="11 12">
    <name type="scientific">Funneliformis geosporum</name>
    <dbReference type="NCBI Taxonomy" id="1117311"/>
    <lineage>
        <taxon>Eukaryota</taxon>
        <taxon>Fungi</taxon>
        <taxon>Fungi incertae sedis</taxon>
        <taxon>Mucoromycota</taxon>
        <taxon>Glomeromycotina</taxon>
        <taxon>Glomeromycetes</taxon>
        <taxon>Glomerales</taxon>
        <taxon>Glomeraceae</taxon>
        <taxon>Funneliformis</taxon>
    </lineage>
</organism>
<dbReference type="OrthoDB" id="29558at2759"/>
<dbReference type="GO" id="GO:0005787">
    <property type="term" value="C:signal peptidase complex"/>
    <property type="evidence" value="ECO:0007669"/>
    <property type="project" value="InterPro"/>
</dbReference>
<dbReference type="PANTHER" id="PTHR13085">
    <property type="entry name" value="MICROSOMAL SIGNAL PEPTIDASE 25 KDA SUBUNIT"/>
    <property type="match status" value="1"/>
</dbReference>
<evidence type="ECO:0000256" key="2">
    <source>
        <dbReference type="ARBA" id="ARBA00007324"/>
    </source>
</evidence>
<evidence type="ECO:0000256" key="8">
    <source>
        <dbReference type="ARBA" id="ARBA00045608"/>
    </source>
</evidence>
<gene>
    <name evidence="11" type="ORF">FWILDA_LOCUS11155</name>
</gene>
<evidence type="ECO:0000256" key="10">
    <source>
        <dbReference type="SAM" id="Phobius"/>
    </source>
</evidence>
<proteinExistence type="inferred from homology"/>
<comment type="similarity">
    <text evidence="2">Belongs to the SPCS2 family.</text>
</comment>
<dbReference type="Pfam" id="PF06703">
    <property type="entry name" value="SPC25"/>
    <property type="match status" value="1"/>
</dbReference>
<protein>
    <recommendedName>
        <fullName evidence="3">Signal peptidase complex subunit 2</fullName>
    </recommendedName>
</protein>
<evidence type="ECO:0000256" key="4">
    <source>
        <dbReference type="ARBA" id="ARBA00022692"/>
    </source>
</evidence>
<keyword evidence="6 10" id="KW-1133">Transmembrane helix</keyword>
<evidence type="ECO:0000313" key="12">
    <source>
        <dbReference type="Proteomes" id="UP001153678"/>
    </source>
</evidence>
<sequence length="216" mass="24960">MEEIEATPLSSLNEEKSLKTEETPLEKEEPIIVYNSNLVELKNACDDYIQKLFESKANFRQNHTHTDVKLVLGYLACGFALFGGYYGHKVPFNEAKDVTLMCIIAYFLLNTLLVLYSFIFEKESIFVGECDESDKKHIITIQTNTKRYSDIYNIIYEYVGKEKQGSSIKIRNAKFTLSKSFGNWFDVNGQMDTERFERDLFEGLDIVKTGNKPHEQ</sequence>
<name>A0A9W4SUF8_9GLOM</name>
<keyword evidence="4 10" id="KW-0812">Transmembrane</keyword>
<reference evidence="11" key="1">
    <citation type="submission" date="2022-08" db="EMBL/GenBank/DDBJ databases">
        <authorList>
            <person name="Kallberg Y."/>
            <person name="Tangrot J."/>
            <person name="Rosling A."/>
        </authorList>
    </citation>
    <scope>NUCLEOTIDE SEQUENCE</scope>
    <source>
        <strain evidence="11">Wild A</strain>
    </source>
</reference>
<feature type="transmembrane region" description="Helical" evidence="10">
    <location>
        <begin position="68"/>
        <end position="86"/>
    </location>
</feature>
<keyword evidence="5" id="KW-0256">Endoplasmic reticulum</keyword>
<evidence type="ECO:0000256" key="3">
    <source>
        <dbReference type="ARBA" id="ARBA00017057"/>
    </source>
</evidence>
<dbReference type="Proteomes" id="UP001153678">
    <property type="component" value="Unassembled WGS sequence"/>
</dbReference>
<feature type="compositionally biased region" description="Basic and acidic residues" evidence="9">
    <location>
        <begin position="13"/>
        <end position="23"/>
    </location>
</feature>
<dbReference type="AlphaFoldDB" id="A0A9W4SUF8"/>